<sequence>MLPGWCPWEDERMSHAHAAAASALYPKFVRLRRDRIVGGVCAGVSAHLGVDVRWVRLFFAGACFAAGVGLILYSLLWMFTPLCPPGEEPQTESGPAWPATTSYLLAAIGVVGAMVSLSVFGGANWVVVFVAGVVAVGAVVAWQAYDRGLSSTRNFLALALGIVLVMGGVTAVAFVGEDGGTTGVVVAVLAAVTGVGLLVVPLLVRLATSLAEERKATAVADQRSEIASRLHDSVLQTLALIQKRAADPAEVARLARSQERELRAWLFDATPGARTEDLTLFGALAKAAGEVEDLHAVTIRPVTVGDDAAFTGATEPVVLAAREAMVNAAKHAGVDRVDVYAENLGGELAVYVRDRGAGFDPAAVAADRHGVRDSIVARMERAGGTATVHSEPGEGTEVVLSLAL</sequence>
<reference evidence="7 8" key="1">
    <citation type="submission" date="2016-10" db="EMBL/GenBank/DDBJ databases">
        <authorList>
            <person name="de Groot N.N."/>
        </authorList>
    </citation>
    <scope>NUCLEOTIDE SEQUENCE [LARGE SCALE GENOMIC DNA]</scope>
    <source>
        <strain evidence="7 8">DSM 45434</strain>
    </source>
</reference>
<dbReference type="SUPFAM" id="SSF55874">
    <property type="entry name" value="ATPase domain of HSP90 chaperone/DNA topoisomerase II/histidine kinase"/>
    <property type="match status" value="1"/>
</dbReference>
<gene>
    <name evidence="7" type="ORF">SAMN04488539_1732</name>
</gene>
<dbReference type="CDD" id="cd16917">
    <property type="entry name" value="HATPase_UhpB-NarQ-NarX-like"/>
    <property type="match status" value="1"/>
</dbReference>
<protein>
    <submittedName>
        <fullName evidence="7">Signal transduction histidine kinase</fullName>
    </submittedName>
</protein>
<keyword evidence="1" id="KW-0808">Transferase</keyword>
<evidence type="ECO:0000313" key="8">
    <source>
        <dbReference type="Proteomes" id="UP000182237"/>
    </source>
</evidence>
<dbReference type="GO" id="GO:0000160">
    <property type="term" value="P:phosphorelay signal transduction system"/>
    <property type="evidence" value="ECO:0007669"/>
    <property type="project" value="UniProtKB-KW"/>
</dbReference>
<dbReference type="InterPro" id="IPR050482">
    <property type="entry name" value="Sensor_HK_TwoCompSys"/>
</dbReference>
<evidence type="ECO:0000256" key="2">
    <source>
        <dbReference type="ARBA" id="ARBA00022777"/>
    </source>
</evidence>
<evidence type="ECO:0000256" key="3">
    <source>
        <dbReference type="ARBA" id="ARBA00023012"/>
    </source>
</evidence>
<dbReference type="InterPro" id="IPR036890">
    <property type="entry name" value="HATPase_C_sf"/>
</dbReference>
<dbReference type="EMBL" id="LT629765">
    <property type="protein sequence ID" value="SDS46706.1"/>
    <property type="molecule type" value="Genomic_DNA"/>
</dbReference>
<dbReference type="eggNOG" id="COG4585">
    <property type="taxonomic scope" value="Bacteria"/>
</dbReference>
<dbReference type="InterPro" id="IPR007168">
    <property type="entry name" value="Phageshock_PspC_N"/>
</dbReference>
<keyword evidence="4" id="KW-0812">Transmembrane</keyword>
<dbReference type="InterPro" id="IPR003594">
    <property type="entry name" value="HATPase_dom"/>
</dbReference>
<keyword evidence="2 7" id="KW-0418">Kinase</keyword>
<feature type="transmembrane region" description="Helical" evidence="4">
    <location>
        <begin position="182"/>
        <end position="204"/>
    </location>
</feature>
<keyword evidence="4" id="KW-0472">Membrane</keyword>
<dbReference type="GO" id="GO:0016301">
    <property type="term" value="F:kinase activity"/>
    <property type="evidence" value="ECO:0007669"/>
    <property type="project" value="UniProtKB-KW"/>
</dbReference>
<feature type="transmembrane region" description="Helical" evidence="4">
    <location>
        <begin position="57"/>
        <end position="79"/>
    </location>
</feature>
<name>A0A1H1SG53_9CORY</name>
<dbReference type="Gene3D" id="3.30.565.10">
    <property type="entry name" value="Histidine kinase-like ATPase, C-terminal domain"/>
    <property type="match status" value="1"/>
</dbReference>
<keyword evidence="8" id="KW-1185">Reference proteome</keyword>
<dbReference type="Pfam" id="PF02518">
    <property type="entry name" value="HATPase_c"/>
    <property type="match status" value="1"/>
</dbReference>
<keyword evidence="3" id="KW-0902">Two-component regulatory system</keyword>
<dbReference type="Pfam" id="PF04024">
    <property type="entry name" value="PspC"/>
    <property type="match status" value="1"/>
</dbReference>
<feature type="transmembrane region" description="Helical" evidence="4">
    <location>
        <begin position="100"/>
        <end position="119"/>
    </location>
</feature>
<keyword evidence="4" id="KW-1133">Transmembrane helix</keyword>
<proteinExistence type="predicted"/>
<organism evidence="7 8">
    <name type="scientific">Corynebacterium timonense</name>
    <dbReference type="NCBI Taxonomy" id="441500"/>
    <lineage>
        <taxon>Bacteria</taxon>
        <taxon>Bacillati</taxon>
        <taxon>Actinomycetota</taxon>
        <taxon>Actinomycetes</taxon>
        <taxon>Mycobacteriales</taxon>
        <taxon>Corynebacteriaceae</taxon>
        <taxon>Corynebacterium</taxon>
    </lineage>
</organism>
<dbReference type="AlphaFoldDB" id="A0A1H1SG53"/>
<evidence type="ECO:0000259" key="6">
    <source>
        <dbReference type="Pfam" id="PF04024"/>
    </source>
</evidence>
<dbReference type="STRING" id="1203190.GCA_000312345_01185"/>
<dbReference type="Proteomes" id="UP000182237">
    <property type="component" value="Chromosome I"/>
</dbReference>
<evidence type="ECO:0000256" key="4">
    <source>
        <dbReference type="SAM" id="Phobius"/>
    </source>
</evidence>
<evidence type="ECO:0000313" key="7">
    <source>
        <dbReference type="EMBL" id="SDS46706.1"/>
    </source>
</evidence>
<dbReference type="PANTHER" id="PTHR24421:SF61">
    <property type="entry name" value="OXYGEN SENSOR HISTIDINE KINASE NREB"/>
    <property type="match status" value="1"/>
</dbReference>
<accession>A0A1H1SG53</accession>
<evidence type="ECO:0000256" key="1">
    <source>
        <dbReference type="ARBA" id="ARBA00022679"/>
    </source>
</evidence>
<feature type="transmembrane region" description="Helical" evidence="4">
    <location>
        <begin position="155"/>
        <end position="176"/>
    </location>
</feature>
<evidence type="ECO:0000259" key="5">
    <source>
        <dbReference type="Pfam" id="PF02518"/>
    </source>
</evidence>
<feature type="domain" description="Phage shock protein PspC N-terminal" evidence="6">
    <location>
        <begin position="27"/>
        <end position="81"/>
    </location>
</feature>
<feature type="domain" description="Histidine kinase/HSP90-like ATPase" evidence="5">
    <location>
        <begin position="317"/>
        <end position="402"/>
    </location>
</feature>
<dbReference type="PANTHER" id="PTHR24421">
    <property type="entry name" value="NITRATE/NITRITE SENSOR PROTEIN NARX-RELATED"/>
    <property type="match status" value="1"/>
</dbReference>
<feature type="transmembrane region" description="Helical" evidence="4">
    <location>
        <begin position="125"/>
        <end position="143"/>
    </location>
</feature>